<organism evidence="2 3">
    <name type="scientific">Allofranklinella schreckenbergeri</name>
    <dbReference type="NCBI Taxonomy" id="1076744"/>
    <lineage>
        <taxon>Bacteria</taxon>
        <taxon>Pseudomonadati</taxon>
        <taxon>Pseudomonadota</taxon>
        <taxon>Betaproteobacteria</taxon>
        <taxon>Burkholderiales</taxon>
        <taxon>Comamonadaceae</taxon>
        <taxon>Allofranklinella</taxon>
    </lineage>
</organism>
<evidence type="ECO:0000256" key="1">
    <source>
        <dbReference type="SAM" id="Phobius"/>
    </source>
</evidence>
<evidence type="ECO:0000313" key="3">
    <source>
        <dbReference type="Proteomes" id="UP000281171"/>
    </source>
</evidence>
<accession>A0A3M6QWN2</accession>
<dbReference type="EMBL" id="RDQK01000020">
    <property type="protein sequence ID" value="RMX07436.1"/>
    <property type="molecule type" value="Genomic_DNA"/>
</dbReference>
<feature type="transmembrane region" description="Helical" evidence="1">
    <location>
        <begin position="283"/>
        <end position="301"/>
    </location>
</feature>
<keyword evidence="1" id="KW-0472">Membrane</keyword>
<proteinExistence type="predicted"/>
<dbReference type="RefSeq" id="WP_122248574.1">
    <property type="nucleotide sequence ID" value="NZ_RDQK01000020.1"/>
</dbReference>
<comment type="caution">
    <text evidence="2">The sequence shown here is derived from an EMBL/GenBank/DDBJ whole genome shotgun (WGS) entry which is preliminary data.</text>
</comment>
<keyword evidence="1" id="KW-1133">Transmembrane helix</keyword>
<sequence>MNSKPQNEHDFAKWLLAVLEQQAPHGEAGVQGHVPQSIAWSLIEEAQEEWERLFGWCSQAERTVEFFPERVGVFQSLQALLRVPQRQREAPARFSLLAEGYDSASGQAPPAEVARYLQAVKFAGALKQAADVVDPLDGRLLFIKSHEIRITVKVTYTQGDLADVPGMDDWIRDFVTEPLHREQKRILLRQTLLDLFRGHAEVTLGQLLSRFSEIDQGLRASYALYMSDFTLEKVKSEVEKDNLDSSLKIGKAVSDIQNQLLGMPLALLLAGGQMAVDAPAKNAVLMLGAIAFAWLMNMLILNQRATLQSVALEVDARQQKINAQPAEVSRQFQDSFNDLQERVQQQHNTLRKVEWLVAACLLVTHMAFLWLSMPRIF</sequence>
<reference evidence="2 3" key="1">
    <citation type="submission" date="2018-10" db="EMBL/GenBank/DDBJ databases">
        <title>Comamonadaceae CDC group NO-1 genome sequencing and assembly.</title>
        <authorList>
            <person name="Bernier A.-M."/>
            <person name="Bernard K."/>
        </authorList>
    </citation>
    <scope>NUCLEOTIDE SEQUENCE [LARGE SCALE GENOMIC DNA]</scope>
    <source>
        <strain evidence="2 3">NML180581</strain>
    </source>
</reference>
<name>A0A3M6QWN2_9BURK</name>
<dbReference type="Proteomes" id="UP000281171">
    <property type="component" value="Unassembled WGS sequence"/>
</dbReference>
<gene>
    <name evidence="2" type="ORF">EBQ24_08870</name>
</gene>
<protein>
    <submittedName>
        <fullName evidence="2">Uncharacterized protein</fullName>
    </submittedName>
</protein>
<feature type="transmembrane region" description="Helical" evidence="1">
    <location>
        <begin position="355"/>
        <end position="373"/>
    </location>
</feature>
<evidence type="ECO:0000313" key="2">
    <source>
        <dbReference type="EMBL" id="RMX07436.1"/>
    </source>
</evidence>
<keyword evidence="1" id="KW-0812">Transmembrane</keyword>
<dbReference type="AlphaFoldDB" id="A0A3M6QWN2"/>